<reference evidence="1 2" key="1">
    <citation type="submission" date="2016-03" db="EMBL/GenBank/DDBJ databases">
        <title>EvidentialGene: Evidence-directed Construction of Genes on Genomes.</title>
        <authorList>
            <person name="Gilbert D.G."/>
            <person name="Choi J.-H."/>
            <person name="Mockaitis K."/>
            <person name="Colbourne J."/>
            <person name="Pfrender M."/>
        </authorList>
    </citation>
    <scope>NUCLEOTIDE SEQUENCE [LARGE SCALE GENOMIC DNA]</scope>
    <source>
        <strain evidence="1 2">Xinb3</strain>
        <tissue evidence="1">Complete organism</tissue>
    </source>
</reference>
<dbReference type="OrthoDB" id="10442159at2759"/>
<sequence>MERFRHPNKTFAYRLNRQSKAEYTVGPVRADPKTTKGSKLRVFADYLTDRRPASASMYALVCWI</sequence>
<evidence type="ECO:0000313" key="2">
    <source>
        <dbReference type="Proteomes" id="UP000076858"/>
    </source>
</evidence>
<comment type="caution">
    <text evidence="1">The sequence shown here is derived from an EMBL/GenBank/DDBJ whole genome shotgun (WGS) entry which is preliminary data.</text>
</comment>
<protein>
    <submittedName>
        <fullName evidence="1">Uncharacterized protein</fullName>
    </submittedName>
</protein>
<gene>
    <name evidence="1" type="ORF">APZ42_003596</name>
</gene>
<keyword evidence="2" id="KW-1185">Reference proteome</keyword>
<dbReference type="Proteomes" id="UP000076858">
    <property type="component" value="Unassembled WGS sequence"/>
</dbReference>
<accession>A0A168EMT4</accession>
<name>A0A168EMT4_9CRUS</name>
<dbReference type="AlphaFoldDB" id="A0A168EMT4"/>
<dbReference type="EMBL" id="LRGB01011277">
    <property type="protein sequence ID" value="KZS00206.1"/>
    <property type="molecule type" value="Genomic_DNA"/>
</dbReference>
<organism evidence="1 2">
    <name type="scientific">Daphnia magna</name>
    <dbReference type="NCBI Taxonomy" id="35525"/>
    <lineage>
        <taxon>Eukaryota</taxon>
        <taxon>Metazoa</taxon>
        <taxon>Ecdysozoa</taxon>
        <taxon>Arthropoda</taxon>
        <taxon>Crustacea</taxon>
        <taxon>Branchiopoda</taxon>
        <taxon>Diplostraca</taxon>
        <taxon>Cladocera</taxon>
        <taxon>Anomopoda</taxon>
        <taxon>Daphniidae</taxon>
        <taxon>Daphnia</taxon>
    </lineage>
</organism>
<proteinExistence type="predicted"/>
<evidence type="ECO:0000313" key="1">
    <source>
        <dbReference type="EMBL" id="KZS00206.1"/>
    </source>
</evidence>